<gene>
    <name evidence="2" type="ORF">OC842_005398</name>
</gene>
<accession>A0AAN6JIM9</accession>
<dbReference type="EMBL" id="JAPDMQ010000382">
    <property type="protein sequence ID" value="KAK0525779.1"/>
    <property type="molecule type" value="Genomic_DNA"/>
</dbReference>
<evidence type="ECO:0000313" key="3">
    <source>
        <dbReference type="Proteomes" id="UP001176521"/>
    </source>
</evidence>
<keyword evidence="3" id="KW-1185">Reference proteome</keyword>
<sequence length="152" mass="17028">MNPGPQALNTPPPEGQDDGALPPELQGAQHAYVVVEAAYEVSRITKYDPVTKMADTAWKPTKVHIDDFTQQDAAKKAIARCMAKGRDRRRTDDKLAVRKAKKLEILQRKMMDAAALKRAAMEDRARAKQARKPPPSLPTRRSSRTPKMRNLD</sequence>
<name>A0AAN6JIM9_9BASI</name>
<feature type="compositionally biased region" description="Basic residues" evidence="1">
    <location>
        <begin position="141"/>
        <end position="152"/>
    </location>
</feature>
<feature type="region of interest" description="Disordered" evidence="1">
    <location>
        <begin position="115"/>
        <end position="152"/>
    </location>
</feature>
<dbReference type="Proteomes" id="UP001176521">
    <property type="component" value="Unassembled WGS sequence"/>
</dbReference>
<organism evidence="2 3">
    <name type="scientific">Tilletia horrida</name>
    <dbReference type="NCBI Taxonomy" id="155126"/>
    <lineage>
        <taxon>Eukaryota</taxon>
        <taxon>Fungi</taxon>
        <taxon>Dikarya</taxon>
        <taxon>Basidiomycota</taxon>
        <taxon>Ustilaginomycotina</taxon>
        <taxon>Exobasidiomycetes</taxon>
        <taxon>Tilletiales</taxon>
        <taxon>Tilletiaceae</taxon>
        <taxon>Tilletia</taxon>
    </lineage>
</organism>
<evidence type="ECO:0000313" key="2">
    <source>
        <dbReference type="EMBL" id="KAK0525779.1"/>
    </source>
</evidence>
<dbReference type="AlphaFoldDB" id="A0AAN6JIM9"/>
<feature type="region of interest" description="Disordered" evidence="1">
    <location>
        <begin position="1"/>
        <end position="25"/>
    </location>
</feature>
<evidence type="ECO:0000256" key="1">
    <source>
        <dbReference type="SAM" id="MobiDB-lite"/>
    </source>
</evidence>
<proteinExistence type="predicted"/>
<reference evidence="2" key="1">
    <citation type="journal article" date="2023" name="PhytoFront">
        <title>Draft Genome Resources of Seven Strains of Tilletia horrida, Causal Agent of Kernel Smut of Rice.</title>
        <authorList>
            <person name="Khanal S."/>
            <person name="Antony Babu S."/>
            <person name="Zhou X.G."/>
        </authorList>
    </citation>
    <scope>NUCLEOTIDE SEQUENCE</scope>
    <source>
        <strain evidence="2">TX3</strain>
    </source>
</reference>
<protein>
    <submittedName>
        <fullName evidence="2">Uncharacterized protein</fullName>
    </submittedName>
</protein>
<comment type="caution">
    <text evidence="2">The sequence shown here is derived from an EMBL/GenBank/DDBJ whole genome shotgun (WGS) entry which is preliminary data.</text>
</comment>